<evidence type="ECO:0000256" key="1">
    <source>
        <dbReference type="SAM" id="Phobius"/>
    </source>
</evidence>
<organism evidence="2 3">
    <name type="scientific">Ricinus communis</name>
    <name type="common">Castor bean</name>
    <dbReference type="NCBI Taxonomy" id="3988"/>
    <lineage>
        <taxon>Eukaryota</taxon>
        <taxon>Viridiplantae</taxon>
        <taxon>Streptophyta</taxon>
        <taxon>Embryophyta</taxon>
        <taxon>Tracheophyta</taxon>
        <taxon>Spermatophyta</taxon>
        <taxon>Magnoliopsida</taxon>
        <taxon>eudicotyledons</taxon>
        <taxon>Gunneridae</taxon>
        <taxon>Pentapetalae</taxon>
        <taxon>rosids</taxon>
        <taxon>fabids</taxon>
        <taxon>Malpighiales</taxon>
        <taxon>Euphorbiaceae</taxon>
        <taxon>Acalyphoideae</taxon>
        <taxon>Acalypheae</taxon>
        <taxon>Ricinus</taxon>
    </lineage>
</organism>
<feature type="transmembrane region" description="Helical" evidence="1">
    <location>
        <begin position="49"/>
        <end position="70"/>
    </location>
</feature>
<evidence type="ECO:0000313" key="2">
    <source>
        <dbReference type="EMBL" id="EEF25707.1"/>
    </source>
</evidence>
<dbReference type="EMBL" id="EQ979074">
    <property type="protein sequence ID" value="EEF25707.1"/>
    <property type="molecule type" value="Genomic_DNA"/>
</dbReference>
<keyword evidence="1" id="KW-0812">Transmembrane</keyword>
<feature type="transmembrane region" description="Helical" evidence="1">
    <location>
        <begin position="76"/>
        <end position="96"/>
    </location>
</feature>
<dbReference type="InParanoid" id="B9TEK7"/>
<feature type="transmembrane region" description="Helical" evidence="1">
    <location>
        <begin position="12"/>
        <end position="37"/>
    </location>
</feature>
<proteinExistence type="predicted"/>
<protein>
    <submittedName>
        <fullName evidence="2">Uncharacterized protein</fullName>
    </submittedName>
</protein>
<sequence>MMVFLPNEKAPLLRPISGVFMSLVCFWGLGVCVRLVLGKQVHAGLFGPRTLRVLAWFFFLLPIGGLFTGYFKTHTLIAMVQTATYVSIFFGLRAMAASRERNDASFNTQMLTIKFKQYDVVRLKSLHVKMHKLADEFNLRQPVVGDVATIVEIYSSPLGYELECSDGKGITQWLIAFGHDDVELELELVQIAFGSSAIQLSDPYKVHDIRLPGNVAVESSNEITFVYNGEIAARSLFDGQSLAPEVFTALGAPELVVVFCHYDSGDSFGYAIVKDGITVRSRVHTSDKTKDEGPPNAFELPWLQAESFIEEEGEPPVYRNLKTGEVTSDSYLTAHLLADVMNAFFGVTPWNEWNYKSKFNYYSSQPPEKTPEPPNTKAWWKFW</sequence>
<accession>B9TEK7</accession>
<keyword evidence="1" id="KW-1133">Transmembrane helix</keyword>
<dbReference type="AlphaFoldDB" id="B9TEK7"/>
<reference evidence="3" key="1">
    <citation type="journal article" date="2010" name="Nat. Biotechnol.">
        <title>Draft genome sequence of the oilseed species Ricinus communis.</title>
        <authorList>
            <person name="Chan A.P."/>
            <person name="Crabtree J."/>
            <person name="Zhao Q."/>
            <person name="Lorenzi H."/>
            <person name="Orvis J."/>
            <person name="Puiu D."/>
            <person name="Melake-Berhan A."/>
            <person name="Jones K.M."/>
            <person name="Redman J."/>
            <person name="Chen G."/>
            <person name="Cahoon E.B."/>
            <person name="Gedil M."/>
            <person name="Stanke M."/>
            <person name="Haas B.J."/>
            <person name="Wortman J.R."/>
            <person name="Fraser-Liggett C.M."/>
            <person name="Ravel J."/>
            <person name="Rabinowicz P.D."/>
        </authorList>
    </citation>
    <scope>NUCLEOTIDE SEQUENCE [LARGE SCALE GENOMIC DNA]</scope>
    <source>
        <strain evidence="3">cv. Hale</strain>
    </source>
</reference>
<evidence type="ECO:0000313" key="3">
    <source>
        <dbReference type="Proteomes" id="UP000008311"/>
    </source>
</evidence>
<gene>
    <name evidence="2" type="ORF">RCOM_1794200</name>
</gene>
<keyword evidence="3" id="KW-1185">Reference proteome</keyword>
<name>B9TEK7_RICCO</name>
<dbReference type="Proteomes" id="UP000008311">
    <property type="component" value="Unassembled WGS sequence"/>
</dbReference>
<keyword evidence="1" id="KW-0472">Membrane</keyword>